<dbReference type="OrthoDB" id="5296638at2"/>
<keyword evidence="2" id="KW-1133">Transmembrane helix</keyword>
<gene>
    <name evidence="3" type="ORF">CLV44_103126</name>
</gene>
<keyword evidence="1" id="KW-0488">Methylation</keyword>
<comment type="caution">
    <text evidence="3">The sequence shown here is derived from an EMBL/GenBank/DDBJ whole genome shotgun (WGS) entry which is preliminary data.</text>
</comment>
<dbReference type="SUPFAM" id="SSF54523">
    <property type="entry name" value="Pili subunits"/>
    <property type="match status" value="1"/>
</dbReference>
<organism evidence="3 4">
    <name type="scientific">Marinobacterium halophilum</name>
    <dbReference type="NCBI Taxonomy" id="267374"/>
    <lineage>
        <taxon>Bacteria</taxon>
        <taxon>Pseudomonadati</taxon>
        <taxon>Pseudomonadota</taxon>
        <taxon>Gammaproteobacteria</taxon>
        <taxon>Oceanospirillales</taxon>
        <taxon>Oceanospirillaceae</taxon>
        <taxon>Marinobacterium</taxon>
    </lineage>
</organism>
<evidence type="ECO:0000313" key="3">
    <source>
        <dbReference type="EMBL" id="PSL15845.1"/>
    </source>
</evidence>
<keyword evidence="2" id="KW-0472">Membrane</keyword>
<dbReference type="PRINTS" id="PR00813">
    <property type="entry name" value="BCTERIALGSPG"/>
</dbReference>
<sequence>MHSNKRQPHRGFTLIELMIVVAIIGILAAIAYPSYVEYVNESRRSEARSNLLELAQFMERYHAANGRYVTSAGGSDAPALPYSQSPKEGDSKFYNLSLSDVSSGAYQLNAAPIGVMAGDRCGTLTLSHQGLKGSTSGDKNDCWGR</sequence>
<dbReference type="Pfam" id="PF16732">
    <property type="entry name" value="ComP_DUS"/>
    <property type="match status" value="1"/>
</dbReference>
<dbReference type="InterPro" id="IPR012902">
    <property type="entry name" value="N_methyl_site"/>
</dbReference>
<dbReference type="GO" id="GO:0015627">
    <property type="term" value="C:type II protein secretion system complex"/>
    <property type="evidence" value="ECO:0007669"/>
    <property type="project" value="InterPro"/>
</dbReference>
<feature type="transmembrane region" description="Helical" evidence="2">
    <location>
        <begin position="12"/>
        <end position="35"/>
    </location>
</feature>
<name>A0A2P8F2A2_9GAMM</name>
<dbReference type="PANTHER" id="PTHR30093">
    <property type="entry name" value="GENERAL SECRETION PATHWAY PROTEIN G"/>
    <property type="match status" value="1"/>
</dbReference>
<evidence type="ECO:0000256" key="1">
    <source>
        <dbReference type="ARBA" id="ARBA00022481"/>
    </source>
</evidence>
<dbReference type="GO" id="GO:0043683">
    <property type="term" value="P:type IV pilus assembly"/>
    <property type="evidence" value="ECO:0007669"/>
    <property type="project" value="InterPro"/>
</dbReference>
<reference evidence="3 4" key="1">
    <citation type="submission" date="2018-03" db="EMBL/GenBank/DDBJ databases">
        <title>Genomic Encyclopedia of Archaeal and Bacterial Type Strains, Phase II (KMG-II): from individual species to whole genera.</title>
        <authorList>
            <person name="Goeker M."/>
        </authorList>
    </citation>
    <scope>NUCLEOTIDE SEQUENCE [LARGE SCALE GENOMIC DNA]</scope>
    <source>
        <strain evidence="3 4">DSM 17586</strain>
    </source>
</reference>
<dbReference type="Proteomes" id="UP000242133">
    <property type="component" value="Unassembled WGS sequence"/>
</dbReference>
<evidence type="ECO:0000256" key="2">
    <source>
        <dbReference type="SAM" id="Phobius"/>
    </source>
</evidence>
<keyword evidence="4" id="KW-1185">Reference proteome</keyword>
<dbReference type="Gene3D" id="3.30.700.10">
    <property type="entry name" value="Glycoprotein, Type 4 Pilin"/>
    <property type="match status" value="1"/>
</dbReference>
<accession>A0A2P8F2A2</accession>
<protein>
    <submittedName>
        <fullName evidence="3">Type IV pilus assembly protein PilE</fullName>
    </submittedName>
</protein>
<evidence type="ECO:0000313" key="4">
    <source>
        <dbReference type="Proteomes" id="UP000242133"/>
    </source>
</evidence>
<dbReference type="AlphaFoldDB" id="A0A2P8F2A2"/>
<keyword evidence="2" id="KW-0812">Transmembrane</keyword>
<dbReference type="Pfam" id="PF07963">
    <property type="entry name" value="N_methyl"/>
    <property type="match status" value="1"/>
</dbReference>
<dbReference type="EMBL" id="PYGI01000003">
    <property type="protein sequence ID" value="PSL15845.1"/>
    <property type="molecule type" value="Genomic_DNA"/>
</dbReference>
<proteinExistence type="predicted"/>
<dbReference type="InterPro" id="IPR045584">
    <property type="entry name" value="Pilin-like"/>
</dbReference>
<dbReference type="RefSeq" id="WP_106590666.1">
    <property type="nucleotide sequence ID" value="NZ_PYGI01000003.1"/>
</dbReference>
<dbReference type="PANTHER" id="PTHR30093:SF47">
    <property type="entry name" value="TYPE IV PILUS NON-CORE MINOR PILIN PILE"/>
    <property type="match status" value="1"/>
</dbReference>
<dbReference type="GO" id="GO:0015628">
    <property type="term" value="P:protein secretion by the type II secretion system"/>
    <property type="evidence" value="ECO:0007669"/>
    <property type="project" value="InterPro"/>
</dbReference>
<dbReference type="InterPro" id="IPR000983">
    <property type="entry name" value="Bac_GSPG_pilin"/>
</dbReference>
<dbReference type="NCBIfam" id="TIGR02532">
    <property type="entry name" value="IV_pilin_GFxxxE"/>
    <property type="match status" value="1"/>
</dbReference>
<dbReference type="InterPro" id="IPR031982">
    <property type="entry name" value="PilE-like"/>
</dbReference>
<dbReference type="PROSITE" id="PS00409">
    <property type="entry name" value="PROKAR_NTER_METHYL"/>
    <property type="match status" value="1"/>
</dbReference>